<evidence type="ECO:0000259" key="7">
    <source>
        <dbReference type="PROSITE" id="PS50966"/>
    </source>
</evidence>
<dbReference type="PANTHER" id="PTHR31669:SF302">
    <property type="entry name" value="PROTEIN FAR1-RELATED SEQUENCE"/>
    <property type="match status" value="1"/>
</dbReference>
<reference evidence="8 9" key="1">
    <citation type="journal article" date="2016" name="Sci. Rep.">
        <title>The Dendrobium catenatum Lindl. genome sequence provides insights into polysaccharide synthase, floral development and adaptive evolution.</title>
        <authorList>
            <person name="Zhang G.Q."/>
            <person name="Xu Q."/>
            <person name="Bian C."/>
            <person name="Tsai W.C."/>
            <person name="Yeh C.M."/>
            <person name="Liu K.W."/>
            <person name="Yoshida K."/>
            <person name="Zhang L.S."/>
            <person name="Chang S.B."/>
            <person name="Chen F."/>
            <person name="Shi Y."/>
            <person name="Su Y.Y."/>
            <person name="Zhang Y.Q."/>
            <person name="Chen L.J."/>
            <person name="Yin Y."/>
            <person name="Lin M."/>
            <person name="Huang H."/>
            <person name="Deng H."/>
            <person name="Wang Z.W."/>
            <person name="Zhu S.L."/>
            <person name="Zhao X."/>
            <person name="Deng C."/>
            <person name="Niu S.C."/>
            <person name="Huang J."/>
            <person name="Wang M."/>
            <person name="Liu G.H."/>
            <person name="Yang H.J."/>
            <person name="Xiao X.J."/>
            <person name="Hsiao Y.Y."/>
            <person name="Wu W.L."/>
            <person name="Chen Y.Y."/>
            <person name="Mitsuda N."/>
            <person name="Ohme-Takagi M."/>
            <person name="Luo Y.B."/>
            <person name="Van de Peer Y."/>
            <person name="Liu Z.J."/>
        </authorList>
    </citation>
    <scope>NUCLEOTIDE SEQUENCE [LARGE SCALE GENOMIC DNA]</scope>
    <source>
        <tissue evidence="8">The whole plant</tissue>
    </source>
</reference>
<organism evidence="8 9">
    <name type="scientific">Dendrobium catenatum</name>
    <dbReference type="NCBI Taxonomy" id="906689"/>
    <lineage>
        <taxon>Eukaryota</taxon>
        <taxon>Viridiplantae</taxon>
        <taxon>Streptophyta</taxon>
        <taxon>Embryophyta</taxon>
        <taxon>Tracheophyta</taxon>
        <taxon>Spermatophyta</taxon>
        <taxon>Magnoliopsida</taxon>
        <taxon>Liliopsida</taxon>
        <taxon>Asparagales</taxon>
        <taxon>Orchidaceae</taxon>
        <taxon>Epidendroideae</taxon>
        <taxon>Malaxideae</taxon>
        <taxon>Dendrobiinae</taxon>
        <taxon>Dendrobium</taxon>
    </lineage>
</organism>
<keyword evidence="3 5" id="KW-0863">Zinc-finger</keyword>
<comment type="subcellular location">
    <subcellularLocation>
        <location evidence="6">Nucleus</location>
    </subcellularLocation>
</comment>
<evidence type="ECO:0000256" key="5">
    <source>
        <dbReference type="PROSITE-ProRule" id="PRU00325"/>
    </source>
</evidence>
<dbReference type="PANTHER" id="PTHR31669">
    <property type="entry name" value="PROTEIN FAR1-RELATED SEQUENCE 10-RELATED"/>
    <property type="match status" value="1"/>
</dbReference>
<feature type="domain" description="SWIM-type" evidence="7">
    <location>
        <begin position="228"/>
        <end position="264"/>
    </location>
</feature>
<evidence type="ECO:0000256" key="6">
    <source>
        <dbReference type="RuleBase" id="RU367018"/>
    </source>
</evidence>
<dbReference type="GO" id="GO:0005634">
    <property type="term" value="C:nucleus"/>
    <property type="evidence" value="ECO:0007669"/>
    <property type="project" value="UniProtKB-SubCell"/>
</dbReference>
<accession>A0A2I0VBB9</accession>
<dbReference type="AlphaFoldDB" id="A0A2I0VBB9"/>
<keyword evidence="4 6" id="KW-0862">Zinc</keyword>
<dbReference type="SMART" id="SM00575">
    <property type="entry name" value="ZnF_PMZ"/>
    <property type="match status" value="1"/>
</dbReference>
<dbReference type="EMBL" id="KZ503897">
    <property type="protein sequence ID" value="PKU60697.1"/>
    <property type="molecule type" value="Genomic_DNA"/>
</dbReference>
<keyword evidence="2 6" id="KW-0479">Metal-binding</keyword>
<dbReference type="Pfam" id="PF04434">
    <property type="entry name" value="SWIM"/>
    <property type="match status" value="1"/>
</dbReference>
<dbReference type="GO" id="GO:0006355">
    <property type="term" value="P:regulation of DNA-templated transcription"/>
    <property type="evidence" value="ECO:0007669"/>
    <property type="project" value="UniProtKB-UniRule"/>
</dbReference>
<evidence type="ECO:0000313" key="8">
    <source>
        <dbReference type="EMBL" id="PKU60697.1"/>
    </source>
</evidence>
<dbReference type="PROSITE" id="PS50966">
    <property type="entry name" value="ZF_SWIM"/>
    <property type="match status" value="1"/>
</dbReference>
<evidence type="ECO:0000256" key="4">
    <source>
        <dbReference type="ARBA" id="ARBA00022833"/>
    </source>
</evidence>
<dbReference type="InterPro" id="IPR031052">
    <property type="entry name" value="FHY3/FAR1"/>
</dbReference>
<dbReference type="GO" id="GO:0008270">
    <property type="term" value="F:zinc ion binding"/>
    <property type="evidence" value="ECO:0007669"/>
    <property type="project" value="UniProtKB-UniRule"/>
</dbReference>
<evidence type="ECO:0000313" key="9">
    <source>
        <dbReference type="Proteomes" id="UP000233837"/>
    </source>
</evidence>
<comment type="function">
    <text evidence="6">Putative transcription activator involved in regulating light control of development.</text>
</comment>
<evidence type="ECO:0000256" key="1">
    <source>
        <dbReference type="ARBA" id="ARBA00005889"/>
    </source>
</evidence>
<comment type="similarity">
    <text evidence="1 6">Belongs to the FHY3/FAR1 family.</text>
</comment>
<evidence type="ECO:0000256" key="3">
    <source>
        <dbReference type="ARBA" id="ARBA00022771"/>
    </source>
</evidence>
<dbReference type="InterPro" id="IPR007527">
    <property type="entry name" value="Znf_SWIM"/>
</dbReference>
<name>A0A2I0VBB9_9ASPA</name>
<keyword evidence="6" id="KW-0539">Nucleus</keyword>
<proteinExistence type="inferred from homology"/>
<protein>
    <recommendedName>
        <fullName evidence="6">Protein FAR1-RELATED SEQUENCE</fullName>
    </recommendedName>
</protein>
<evidence type="ECO:0000256" key="2">
    <source>
        <dbReference type="ARBA" id="ARBA00022723"/>
    </source>
</evidence>
<reference evidence="8 9" key="2">
    <citation type="journal article" date="2017" name="Nature">
        <title>The Apostasia genome and the evolution of orchids.</title>
        <authorList>
            <person name="Zhang G.Q."/>
            <person name="Liu K.W."/>
            <person name="Li Z."/>
            <person name="Lohaus R."/>
            <person name="Hsiao Y.Y."/>
            <person name="Niu S.C."/>
            <person name="Wang J.Y."/>
            <person name="Lin Y.C."/>
            <person name="Xu Q."/>
            <person name="Chen L.J."/>
            <person name="Yoshida K."/>
            <person name="Fujiwara S."/>
            <person name="Wang Z.W."/>
            <person name="Zhang Y.Q."/>
            <person name="Mitsuda N."/>
            <person name="Wang M."/>
            <person name="Liu G.H."/>
            <person name="Pecoraro L."/>
            <person name="Huang H.X."/>
            <person name="Xiao X.J."/>
            <person name="Lin M."/>
            <person name="Wu X.Y."/>
            <person name="Wu W.L."/>
            <person name="Chen Y.Y."/>
            <person name="Chang S.B."/>
            <person name="Sakamoto S."/>
            <person name="Ohme-Takagi M."/>
            <person name="Yagi M."/>
            <person name="Zeng S.J."/>
            <person name="Shen C.Y."/>
            <person name="Yeh C.M."/>
            <person name="Luo Y.B."/>
            <person name="Tsai W.C."/>
            <person name="Van de Peer Y."/>
            <person name="Liu Z.J."/>
        </authorList>
    </citation>
    <scope>NUCLEOTIDE SEQUENCE [LARGE SCALE GENOMIC DNA]</scope>
    <source>
        <tissue evidence="8">The whole plant</tissue>
    </source>
</reference>
<dbReference type="Proteomes" id="UP000233837">
    <property type="component" value="Unassembled WGS sequence"/>
</dbReference>
<gene>
    <name evidence="8" type="primary">FRS9</name>
    <name evidence="8" type="ORF">MA16_Dca022611</name>
</gene>
<keyword evidence="9" id="KW-1185">Reference proteome</keyword>
<sequence length="320" mass="37940">MFAWDVQYDDQDRLLNFFWVDGRSRIDYECFGDVLIFYTSYRLNKYNFVCAPFVGVNNHWQNVLFGLAFLLEEAWDEMIKKGNLHNHEWLQDLYKIRRKWSTAFNKDSFCIGILSTQRSEYANNVCHGISKPTSSLTDCFLGLEKILMNWRRNEQDEDYKCSQSEIVPVIKNSSILKQAARFYSRKIYSIFEEEFIKAVGEMSIDFVSTDSSKYIVNYIEKKNQNHPWVVYFDATEGNIQCSCKKYETMGLLCSHCLRVFKQLDMAKFPEKYLLLRWSARARQVFYSGYLLNSQRSNNFQSGRGFIFRNQVSRFAYQMST</sequence>
<dbReference type="InterPro" id="IPR006564">
    <property type="entry name" value="Znf_PMZ"/>
</dbReference>